<dbReference type="OrthoDB" id="2736823at2"/>
<evidence type="ECO:0008006" key="5">
    <source>
        <dbReference type="Google" id="ProtNLM"/>
    </source>
</evidence>
<dbReference type="RefSeq" id="WP_126296263.1">
    <property type="nucleotide sequence ID" value="NZ_RXNR01000108.1"/>
</dbReference>
<dbReference type="AlphaFoldDB" id="A0A3S0HB27"/>
<feature type="compositionally biased region" description="Basic and acidic residues" evidence="1">
    <location>
        <begin position="122"/>
        <end position="146"/>
    </location>
</feature>
<proteinExistence type="predicted"/>
<dbReference type="EMBL" id="RXNR01000108">
    <property type="protein sequence ID" value="RTQ86889.1"/>
    <property type="molecule type" value="Genomic_DNA"/>
</dbReference>
<gene>
    <name evidence="3" type="ORF">EKG35_19715</name>
</gene>
<evidence type="ECO:0000313" key="4">
    <source>
        <dbReference type="Proteomes" id="UP000276349"/>
    </source>
</evidence>
<organism evidence="3 4">
    <name type="scientific">Lysinibacillus telephonicus</name>
    <dbReference type="NCBI Taxonomy" id="1714840"/>
    <lineage>
        <taxon>Bacteria</taxon>
        <taxon>Bacillati</taxon>
        <taxon>Bacillota</taxon>
        <taxon>Bacilli</taxon>
        <taxon>Bacillales</taxon>
        <taxon>Bacillaceae</taxon>
        <taxon>Lysinibacillus</taxon>
    </lineage>
</organism>
<comment type="caution">
    <text evidence="3">The sequence shown here is derived from an EMBL/GenBank/DDBJ whole genome shotgun (WGS) entry which is preliminary data.</text>
</comment>
<feature type="compositionally biased region" description="Basic and acidic residues" evidence="1">
    <location>
        <begin position="159"/>
        <end position="168"/>
    </location>
</feature>
<evidence type="ECO:0000313" key="3">
    <source>
        <dbReference type="EMBL" id="RTQ86889.1"/>
    </source>
</evidence>
<evidence type="ECO:0000256" key="1">
    <source>
        <dbReference type="SAM" id="MobiDB-lite"/>
    </source>
</evidence>
<sequence length="216" mass="23886">MKFKKTSAALLVATLAVTGSSYAWADETLFQADEKSTEEAAVAASHQYGKAITVTTDDSATVNTGTTTDTAFPEIPEGYPSSNLVALKQAYENAGNETAKAAILRNAEKAIAKFEAKQEALKDEEQTVAEDNKEVFQETQTEEQKTTEQPATEAPVVEKSTKEVRKALQTEQQAEQKALQEEQKVERKALKEEHKSEKQNLKEQQKETKESNKENK</sequence>
<feature type="compositionally biased region" description="Basic and acidic residues" evidence="1">
    <location>
        <begin position="178"/>
        <end position="216"/>
    </location>
</feature>
<keyword evidence="4" id="KW-1185">Reference proteome</keyword>
<protein>
    <recommendedName>
        <fullName evidence="5">DUF5667 domain-containing protein</fullName>
    </recommendedName>
</protein>
<accession>A0A3S0HB27</accession>
<dbReference type="Proteomes" id="UP000276349">
    <property type="component" value="Unassembled WGS sequence"/>
</dbReference>
<name>A0A3S0HB27_9BACI</name>
<evidence type="ECO:0000256" key="2">
    <source>
        <dbReference type="SAM" id="SignalP"/>
    </source>
</evidence>
<feature type="signal peptide" evidence="2">
    <location>
        <begin position="1"/>
        <end position="25"/>
    </location>
</feature>
<reference evidence="3 4" key="1">
    <citation type="submission" date="2018-12" db="EMBL/GenBank/DDBJ databases">
        <authorList>
            <person name="Yu L."/>
        </authorList>
    </citation>
    <scope>NUCLEOTIDE SEQUENCE [LARGE SCALE GENOMIC DNA]</scope>
    <source>
        <strain evidence="3 4">S5H2222</strain>
    </source>
</reference>
<feature type="region of interest" description="Disordered" evidence="1">
    <location>
        <begin position="122"/>
        <end position="216"/>
    </location>
</feature>
<keyword evidence="2" id="KW-0732">Signal</keyword>
<feature type="chain" id="PRO_5018689357" description="DUF5667 domain-containing protein" evidence="2">
    <location>
        <begin position="26"/>
        <end position="216"/>
    </location>
</feature>